<keyword evidence="6 14" id="KW-0732">Signal</keyword>
<gene>
    <name evidence="17" type="ORF">NM961_10805</name>
</gene>
<keyword evidence="9 17" id="KW-0675">Receptor</keyword>
<evidence type="ECO:0000256" key="12">
    <source>
        <dbReference type="RuleBase" id="RU003357"/>
    </source>
</evidence>
<dbReference type="Pfam" id="PF07715">
    <property type="entry name" value="Plug"/>
    <property type="match status" value="1"/>
</dbReference>
<keyword evidence="3 11" id="KW-0813">Transport</keyword>
<dbReference type="EMBL" id="JANFQO010000008">
    <property type="protein sequence ID" value="MCQ4165199.1"/>
    <property type="molecule type" value="Genomic_DNA"/>
</dbReference>
<evidence type="ECO:0000256" key="2">
    <source>
        <dbReference type="ARBA" id="ARBA00008143"/>
    </source>
</evidence>
<dbReference type="InterPro" id="IPR039426">
    <property type="entry name" value="TonB-dep_rcpt-like"/>
</dbReference>
<comment type="subcellular location">
    <subcellularLocation>
        <location evidence="1 11">Cell outer membrane</location>
        <topology evidence="1 11">Multi-pass membrane protein</topology>
    </subcellularLocation>
</comment>
<dbReference type="InterPro" id="IPR036942">
    <property type="entry name" value="Beta-barrel_TonB_sf"/>
</dbReference>
<evidence type="ECO:0000259" key="15">
    <source>
        <dbReference type="Pfam" id="PF00593"/>
    </source>
</evidence>
<dbReference type="PROSITE" id="PS52016">
    <property type="entry name" value="TONB_DEPENDENT_REC_3"/>
    <property type="match status" value="1"/>
</dbReference>
<name>A0ABT1QSD6_9GAMM</name>
<keyword evidence="18" id="KW-1185">Reference proteome</keyword>
<dbReference type="PANTHER" id="PTHR30069">
    <property type="entry name" value="TONB-DEPENDENT OUTER MEMBRANE RECEPTOR"/>
    <property type="match status" value="1"/>
</dbReference>
<evidence type="ECO:0000256" key="8">
    <source>
        <dbReference type="ARBA" id="ARBA00023136"/>
    </source>
</evidence>
<dbReference type="SUPFAM" id="SSF56935">
    <property type="entry name" value="Porins"/>
    <property type="match status" value="1"/>
</dbReference>
<dbReference type="CDD" id="cd01347">
    <property type="entry name" value="ligand_gated_channel"/>
    <property type="match status" value="1"/>
</dbReference>
<evidence type="ECO:0000256" key="7">
    <source>
        <dbReference type="ARBA" id="ARBA00023077"/>
    </source>
</evidence>
<feature type="signal peptide" evidence="14">
    <location>
        <begin position="1"/>
        <end position="21"/>
    </location>
</feature>
<dbReference type="InterPro" id="IPR010949">
    <property type="entry name" value="TonB_Hb/transfer/lactofer_rcpt"/>
</dbReference>
<feature type="chain" id="PRO_5047490084" evidence="14">
    <location>
        <begin position="22"/>
        <end position="749"/>
    </location>
</feature>
<evidence type="ECO:0000313" key="17">
    <source>
        <dbReference type="EMBL" id="MCQ4165199.1"/>
    </source>
</evidence>
<dbReference type="NCBIfam" id="TIGR01785">
    <property type="entry name" value="TonB-hemin"/>
    <property type="match status" value="1"/>
</dbReference>
<evidence type="ECO:0000256" key="13">
    <source>
        <dbReference type="SAM" id="MobiDB-lite"/>
    </source>
</evidence>
<dbReference type="InterPro" id="IPR012910">
    <property type="entry name" value="Plug_dom"/>
</dbReference>
<dbReference type="NCBIfam" id="TIGR01786">
    <property type="entry name" value="TonB-hemlactrns"/>
    <property type="match status" value="1"/>
</dbReference>
<evidence type="ECO:0000256" key="11">
    <source>
        <dbReference type="PROSITE-ProRule" id="PRU01360"/>
    </source>
</evidence>
<dbReference type="InterPro" id="IPR000531">
    <property type="entry name" value="Beta-barrel_TonB"/>
</dbReference>
<feature type="region of interest" description="Disordered" evidence="13">
    <location>
        <begin position="220"/>
        <end position="240"/>
    </location>
</feature>
<keyword evidence="10 11" id="KW-0998">Cell outer membrane</keyword>
<evidence type="ECO:0000256" key="14">
    <source>
        <dbReference type="SAM" id="SignalP"/>
    </source>
</evidence>
<keyword evidence="4 11" id="KW-1134">Transmembrane beta strand</keyword>
<evidence type="ECO:0000256" key="10">
    <source>
        <dbReference type="ARBA" id="ARBA00023237"/>
    </source>
</evidence>
<feature type="domain" description="TonB-dependent receptor plug" evidence="16">
    <location>
        <begin position="51"/>
        <end position="160"/>
    </location>
</feature>
<sequence length="749" mass="81262">MPLTRLSLAIAGALAVSAARAAPAPAPAPAAETYDQLERIIVSATLAAQAVKDVAAETTVLLREDMDRRLNQDLRDLVRYEPGISVTGGGRFGLSGFSIRGLDGNRVRIEVDGVSAPDAFAIGSFSNAGRDFVDLDTLKRVEIVRGAASALQGSDALGGVVSFVTKDPVDYTRGADGTHLGIKALYDSADRQSTESVTGALQSGQHGFLAVLTHRDGRALDNRGERDSLGSMRTRPNPQETDSNALLAKYVYGDAQNFSRVTLDAARNDSLTNALDQLGLRSVGGAPQLYTRLDADDRKERARLSFDQKYRWDGGFADTLAWRAYVQTSETRQDTYEDRSGFANGAPVNPIARYRRFEYEQRENGVEALAHKEIAAGTATHTLAYGLEYAGGRIREQRDGFQRNLTTGAVSNVVSPDVFPVRDFPLTDTRRYAVFAQDDIRLLDGRLHLVPALRYDRFEIDPRNDAVFNADNPGVKPVQLDSGHFSPKFAAIWNIAGRWRLYGQYTTGFRAPPYSDINVGFTNLQFGYTALPNPDLKPETSRGVEVGLRVDGDAGYASVAAYRNRYRDFIESLVNVGTDPATGLMLFQSQNIGRVDIRGVEAGAALRLGHFSAALEGFEIRAAVASARGDDRVRNVPLSSIEPVKGVLGLAYEAENWSAEILGSFAREKTRLAPAASGTAFAAPGYGVVDAYLNYAALDNLTVYLGVTNIADKRYWEWNSVRSLGAIPAIDRYSAPGRAASAGIKLSFD</sequence>
<accession>A0ABT1QSD6</accession>
<dbReference type="Pfam" id="PF00593">
    <property type="entry name" value="TonB_dep_Rec_b-barrel"/>
    <property type="match status" value="1"/>
</dbReference>
<dbReference type="PANTHER" id="PTHR30069:SF29">
    <property type="entry name" value="HEMOGLOBIN AND HEMOGLOBIN-HAPTOGLOBIN-BINDING PROTEIN 1-RELATED"/>
    <property type="match status" value="1"/>
</dbReference>
<evidence type="ECO:0000313" key="18">
    <source>
        <dbReference type="Proteomes" id="UP001165498"/>
    </source>
</evidence>
<keyword evidence="5 11" id="KW-0812">Transmembrane</keyword>
<reference evidence="17" key="1">
    <citation type="submission" date="2022-07" db="EMBL/GenBank/DDBJ databases">
        <title>Tahibacter sp., a new gammaproteobacterium isolated from the silt sample collected at pig farm.</title>
        <authorList>
            <person name="Chen H."/>
        </authorList>
    </citation>
    <scope>NUCLEOTIDE SEQUENCE</scope>
    <source>
        <strain evidence="17">P2K</strain>
    </source>
</reference>
<evidence type="ECO:0000256" key="4">
    <source>
        <dbReference type="ARBA" id="ARBA00022452"/>
    </source>
</evidence>
<evidence type="ECO:0000256" key="1">
    <source>
        <dbReference type="ARBA" id="ARBA00004571"/>
    </source>
</evidence>
<comment type="similarity">
    <text evidence="2">Belongs to the TonB-dependent receptor family. Hemoglobin/haptoglobin binding protein subfamily.</text>
</comment>
<dbReference type="RefSeq" id="WP_255914286.1">
    <property type="nucleotide sequence ID" value="NZ_JANFQO010000008.1"/>
</dbReference>
<feature type="domain" description="TonB-dependent receptor-like beta-barrel" evidence="15">
    <location>
        <begin position="261"/>
        <end position="710"/>
    </location>
</feature>
<proteinExistence type="inferred from homology"/>
<comment type="caution">
    <text evidence="17">The sequence shown here is derived from an EMBL/GenBank/DDBJ whole genome shotgun (WGS) entry which is preliminary data.</text>
</comment>
<evidence type="ECO:0000259" key="16">
    <source>
        <dbReference type="Pfam" id="PF07715"/>
    </source>
</evidence>
<dbReference type="Gene3D" id="2.40.170.20">
    <property type="entry name" value="TonB-dependent receptor, beta-barrel domain"/>
    <property type="match status" value="1"/>
</dbReference>
<evidence type="ECO:0000256" key="5">
    <source>
        <dbReference type="ARBA" id="ARBA00022692"/>
    </source>
</evidence>
<dbReference type="InterPro" id="IPR037066">
    <property type="entry name" value="Plug_dom_sf"/>
</dbReference>
<dbReference type="Gene3D" id="2.170.130.10">
    <property type="entry name" value="TonB-dependent receptor, plug domain"/>
    <property type="match status" value="1"/>
</dbReference>
<keyword evidence="7 12" id="KW-0798">TonB box</keyword>
<organism evidence="17 18">
    <name type="scientific">Tahibacter harae</name>
    <dbReference type="NCBI Taxonomy" id="2963937"/>
    <lineage>
        <taxon>Bacteria</taxon>
        <taxon>Pseudomonadati</taxon>
        <taxon>Pseudomonadota</taxon>
        <taxon>Gammaproteobacteria</taxon>
        <taxon>Lysobacterales</taxon>
        <taxon>Rhodanobacteraceae</taxon>
        <taxon>Tahibacter</taxon>
    </lineage>
</organism>
<dbReference type="Proteomes" id="UP001165498">
    <property type="component" value="Unassembled WGS sequence"/>
</dbReference>
<protein>
    <submittedName>
        <fullName evidence="17">TonB-dependent hemoglobin/transferrin/lactoferrin family receptor</fullName>
    </submittedName>
</protein>
<evidence type="ECO:0000256" key="6">
    <source>
        <dbReference type="ARBA" id="ARBA00022729"/>
    </source>
</evidence>
<evidence type="ECO:0000256" key="9">
    <source>
        <dbReference type="ARBA" id="ARBA00023170"/>
    </source>
</evidence>
<keyword evidence="8 11" id="KW-0472">Membrane</keyword>
<evidence type="ECO:0000256" key="3">
    <source>
        <dbReference type="ARBA" id="ARBA00022448"/>
    </source>
</evidence>
<dbReference type="InterPro" id="IPR011276">
    <property type="entry name" value="TonB_haem/Hb_rcpt"/>
</dbReference>